<dbReference type="SUPFAM" id="SSF56219">
    <property type="entry name" value="DNase I-like"/>
    <property type="match status" value="1"/>
</dbReference>
<reference evidence="3" key="1">
    <citation type="submission" date="2025-08" db="UniProtKB">
        <authorList>
            <consortium name="RefSeq"/>
        </authorList>
    </citation>
    <scope>IDENTIFICATION</scope>
    <source>
        <tissue evidence="3">Whole body</tissue>
    </source>
</reference>
<proteinExistence type="predicted"/>
<dbReference type="InterPro" id="IPR036691">
    <property type="entry name" value="Endo/exonu/phosph_ase_sf"/>
</dbReference>
<protein>
    <submittedName>
        <fullName evidence="3">Uncharacterized protein LOC112456507</fullName>
    </submittedName>
</protein>
<dbReference type="GO" id="GO:0003824">
    <property type="term" value="F:catalytic activity"/>
    <property type="evidence" value="ECO:0007669"/>
    <property type="project" value="InterPro"/>
</dbReference>
<keyword evidence="2" id="KW-1185">Reference proteome</keyword>
<evidence type="ECO:0000313" key="2">
    <source>
        <dbReference type="Proteomes" id="UP000504618"/>
    </source>
</evidence>
<gene>
    <name evidence="3" type="primary">LOC112456507</name>
</gene>
<dbReference type="InterPro" id="IPR005135">
    <property type="entry name" value="Endo/exonuclease/phosphatase"/>
</dbReference>
<feature type="non-terminal residue" evidence="3">
    <location>
        <position position="184"/>
    </location>
</feature>
<accession>A0A6J1PYC9</accession>
<dbReference type="OrthoDB" id="7634906at2759"/>
<name>A0A6J1PYC9_9HYME</name>
<dbReference type="RefSeq" id="XP_024874869.1">
    <property type="nucleotide sequence ID" value="XM_025019101.1"/>
</dbReference>
<dbReference type="Gene3D" id="3.60.10.10">
    <property type="entry name" value="Endonuclease/exonuclease/phosphatase"/>
    <property type="match status" value="1"/>
</dbReference>
<dbReference type="GeneID" id="112456507"/>
<dbReference type="Proteomes" id="UP000504618">
    <property type="component" value="Unplaced"/>
</dbReference>
<dbReference type="PANTHER" id="PTHR33776">
    <property type="entry name" value="ENDO/EXONUCLEASE/PHOSPHATASE DOMAIN-CONTAINING PROTEIN"/>
    <property type="match status" value="1"/>
</dbReference>
<evidence type="ECO:0000313" key="3">
    <source>
        <dbReference type="RefSeq" id="XP_024874869.1"/>
    </source>
</evidence>
<dbReference type="PANTHER" id="PTHR33776:SF4">
    <property type="entry name" value="ENDONUCLEASE_EXONUCLEASE_PHOSPHATASE DOMAIN-CONTAINING PROTEIN"/>
    <property type="match status" value="1"/>
</dbReference>
<sequence>MAHKDEIQHLFMKRRRPTILALTETRLTPEIEDSEVNVPGYSVVRCDAENRNTGGVLLYVKENIKFKVIEKKKLLSNCWCLAIEVKDNLYKGVIAVVYHSPSASDGDFIRFLEDVVESMTIKGDCIIIGDFNIDVSVESFYTRKLLTAMQNLGMKQYVDSPTRSTKDSQTIIDLIFSNKILKTQ</sequence>
<feature type="domain" description="Endonuclease/exonuclease/phosphatase" evidence="1">
    <location>
        <begin position="12"/>
        <end position="179"/>
    </location>
</feature>
<organism evidence="2 3">
    <name type="scientific">Temnothorax curvispinosus</name>
    <dbReference type="NCBI Taxonomy" id="300111"/>
    <lineage>
        <taxon>Eukaryota</taxon>
        <taxon>Metazoa</taxon>
        <taxon>Ecdysozoa</taxon>
        <taxon>Arthropoda</taxon>
        <taxon>Hexapoda</taxon>
        <taxon>Insecta</taxon>
        <taxon>Pterygota</taxon>
        <taxon>Neoptera</taxon>
        <taxon>Endopterygota</taxon>
        <taxon>Hymenoptera</taxon>
        <taxon>Apocrita</taxon>
        <taxon>Aculeata</taxon>
        <taxon>Formicoidea</taxon>
        <taxon>Formicidae</taxon>
        <taxon>Myrmicinae</taxon>
        <taxon>Temnothorax</taxon>
    </lineage>
</organism>
<dbReference type="AlphaFoldDB" id="A0A6J1PYC9"/>
<dbReference type="Pfam" id="PF03372">
    <property type="entry name" value="Exo_endo_phos"/>
    <property type="match status" value="1"/>
</dbReference>
<evidence type="ECO:0000259" key="1">
    <source>
        <dbReference type="Pfam" id="PF03372"/>
    </source>
</evidence>